<evidence type="ECO:0000313" key="1">
    <source>
        <dbReference type="EMBL" id="KKK67585.1"/>
    </source>
</evidence>
<sequence length="153" mass="16139">MSTLDIDYATPYETGPKQLHDVGQRAETPNGDVYRYVKMGAAVGIANKLYQGSIAVAFWNSVAHTVALAVGDTEISFTDGGTALTAGEAEGGNIIPELGTDLGHIYRVKSNIATDTNVTVCQLEDGVTVQNAVATGGSRVLTFIKSPYMDILI</sequence>
<gene>
    <name evidence="1" type="ORF">LCGC14_2952610</name>
</gene>
<protein>
    <submittedName>
        <fullName evidence="1">Uncharacterized protein</fullName>
    </submittedName>
</protein>
<reference evidence="1" key="1">
    <citation type="journal article" date="2015" name="Nature">
        <title>Complex archaea that bridge the gap between prokaryotes and eukaryotes.</title>
        <authorList>
            <person name="Spang A."/>
            <person name="Saw J.H."/>
            <person name="Jorgensen S.L."/>
            <person name="Zaremba-Niedzwiedzka K."/>
            <person name="Martijn J."/>
            <person name="Lind A.E."/>
            <person name="van Eijk R."/>
            <person name="Schleper C."/>
            <person name="Guy L."/>
            <person name="Ettema T.J."/>
        </authorList>
    </citation>
    <scope>NUCLEOTIDE SEQUENCE</scope>
</reference>
<accession>A0A0F8Y204</accession>
<name>A0A0F8Y204_9ZZZZ</name>
<comment type="caution">
    <text evidence="1">The sequence shown here is derived from an EMBL/GenBank/DDBJ whole genome shotgun (WGS) entry which is preliminary data.</text>
</comment>
<proteinExistence type="predicted"/>
<dbReference type="EMBL" id="LAZR01059540">
    <property type="protein sequence ID" value="KKK67585.1"/>
    <property type="molecule type" value="Genomic_DNA"/>
</dbReference>
<organism evidence="1">
    <name type="scientific">marine sediment metagenome</name>
    <dbReference type="NCBI Taxonomy" id="412755"/>
    <lineage>
        <taxon>unclassified sequences</taxon>
        <taxon>metagenomes</taxon>
        <taxon>ecological metagenomes</taxon>
    </lineage>
</organism>
<dbReference type="AlphaFoldDB" id="A0A0F8Y204"/>
<feature type="non-terminal residue" evidence="1">
    <location>
        <position position="153"/>
    </location>
</feature>